<dbReference type="Proteomes" id="UP000056255">
    <property type="component" value="Chromosome"/>
</dbReference>
<dbReference type="Proteomes" id="UP000029084">
    <property type="component" value="Chromosome"/>
</dbReference>
<protein>
    <recommendedName>
        <fullName evidence="1">DUF5751 domain-containing protein</fullName>
    </recommendedName>
</protein>
<evidence type="ECO:0000313" key="11">
    <source>
        <dbReference type="Proteomes" id="UP000062398"/>
    </source>
</evidence>
<feature type="domain" description="DUF5751" evidence="1">
    <location>
        <begin position="10"/>
        <end position="125"/>
    </location>
</feature>
<dbReference type="Proteomes" id="UP000068832">
    <property type="component" value="Chromosome"/>
</dbReference>
<evidence type="ECO:0000313" key="2">
    <source>
        <dbReference type="EMBL" id="AIM26844.1"/>
    </source>
</evidence>
<evidence type="ECO:0000313" key="13">
    <source>
        <dbReference type="Proteomes" id="UP000068832"/>
    </source>
</evidence>
<dbReference type="EMBL" id="CP012173">
    <property type="protein sequence ID" value="AKV76029.1"/>
    <property type="molecule type" value="Genomic_DNA"/>
</dbReference>
<dbReference type="Proteomes" id="UP000061362">
    <property type="component" value="Chromosome"/>
</dbReference>
<evidence type="ECO:0000313" key="6">
    <source>
        <dbReference type="EMBL" id="AKV80525.1"/>
    </source>
</evidence>
<dbReference type="InterPro" id="IPR043963">
    <property type="entry name" value="DUF5751"/>
</dbReference>
<gene>
    <name evidence="2" type="ORF">HA72_0682</name>
    <name evidence="3" type="ORF">MsedA_0695</name>
    <name evidence="4" type="ORF">MsedB_0695</name>
    <name evidence="5" type="ORF">MsedC_0694</name>
    <name evidence="6" type="ORF">MsedD_0695</name>
    <name evidence="7" type="ORF">MsedE_0695</name>
</gene>
<dbReference type="Proteomes" id="UP000062475">
    <property type="component" value="Chromosome"/>
</dbReference>
<dbReference type="EMBL" id="CP012174">
    <property type="protein sequence ID" value="AKV78280.1"/>
    <property type="molecule type" value="Genomic_DNA"/>
</dbReference>
<dbReference type="OrthoDB" id="38717at2157"/>
<evidence type="ECO:0000313" key="10">
    <source>
        <dbReference type="Proteomes" id="UP000061362"/>
    </source>
</evidence>
<evidence type="ECO:0000313" key="5">
    <source>
        <dbReference type="EMBL" id="AKV78280.1"/>
    </source>
</evidence>
<reference evidence="10 11" key="2">
    <citation type="journal article" date="2015" name="Genome Announc.">
        <title>Complete Genome Sequences of Evolved Arsenate-Resistant Metallosphaera sedula Strains.</title>
        <authorList>
            <person name="Ai C."/>
            <person name="McCarthy S."/>
            <person name="Schackwitz W."/>
            <person name="Martin J."/>
            <person name="Lipzen A."/>
            <person name="Blum P."/>
        </authorList>
    </citation>
    <scope>NUCLEOTIDE SEQUENCE [LARGE SCALE GENOMIC DNA]</scope>
    <source>
        <strain evidence="5 11">ARS120-1</strain>
        <strain evidence="6 10">ARS120-2</strain>
        <strain evidence="3 13">ARS50-1</strain>
        <strain evidence="4 12">ARS50-2</strain>
    </source>
</reference>
<dbReference type="PATRIC" id="fig|43687.5.peg.697"/>
<accession>A0A088E321</accession>
<proteinExistence type="predicted"/>
<dbReference type="Proteomes" id="UP000062398">
    <property type="component" value="Chromosome"/>
</dbReference>
<evidence type="ECO:0000313" key="9">
    <source>
        <dbReference type="Proteomes" id="UP000056255"/>
    </source>
</evidence>
<name>A0A088E321_9CREN</name>
<dbReference type="EMBL" id="CP012175">
    <property type="protein sequence ID" value="AKV80525.1"/>
    <property type="molecule type" value="Genomic_DNA"/>
</dbReference>
<sequence>MDLRNKAVLVLVQVREETLAEVFRKLMKDARTSGFRKVIINVISPLPHWQVLASAREAILDNIDLGLEVYTWKPEDVKKMFEKASQLSVDGLMTYCDEDNKYSMSKLMSSLPDSLKISMIKDNCK</sequence>
<dbReference type="AlphaFoldDB" id="A0A088E321"/>
<dbReference type="RefSeq" id="WP_012020644.1">
    <property type="nucleotide sequence ID" value="NZ_CP008822.1"/>
</dbReference>
<dbReference type="EMBL" id="CP008822">
    <property type="protein sequence ID" value="AIM26844.1"/>
    <property type="molecule type" value="Genomic_DNA"/>
</dbReference>
<evidence type="ECO:0000313" key="4">
    <source>
        <dbReference type="EMBL" id="AKV76029.1"/>
    </source>
</evidence>
<evidence type="ECO:0000313" key="7">
    <source>
        <dbReference type="EMBL" id="AKV82773.1"/>
    </source>
</evidence>
<dbReference type="EMBL" id="CP012176">
    <property type="protein sequence ID" value="AKV82773.1"/>
    <property type="molecule type" value="Genomic_DNA"/>
</dbReference>
<organism evidence="2 8">
    <name type="scientific">Metallosphaera sedula</name>
    <dbReference type="NCBI Taxonomy" id="43687"/>
    <lineage>
        <taxon>Archaea</taxon>
        <taxon>Thermoproteota</taxon>
        <taxon>Thermoprotei</taxon>
        <taxon>Sulfolobales</taxon>
        <taxon>Sulfolobaceae</taxon>
        <taxon>Metallosphaera</taxon>
    </lineage>
</organism>
<dbReference type="GeneID" id="91755135"/>
<evidence type="ECO:0000259" key="1">
    <source>
        <dbReference type="Pfam" id="PF19025"/>
    </source>
</evidence>
<dbReference type="Gene3D" id="3.40.50.11100">
    <property type="match status" value="1"/>
</dbReference>
<evidence type="ECO:0000313" key="8">
    <source>
        <dbReference type="Proteomes" id="UP000029084"/>
    </source>
</evidence>
<reference evidence="2 8" key="1">
    <citation type="journal article" date="2014" name="J. Bacteriol.">
        <title>Role of an Archaeal PitA Transporter in the Copper and Arsenic Resistance of Metallosphaera sedula, an Extreme Thermoacidophile.</title>
        <authorList>
            <person name="McCarthy S."/>
            <person name="Ai C."/>
            <person name="Wheaton G."/>
            <person name="Tevatia R."/>
            <person name="Eckrich V."/>
            <person name="Kelly R."/>
            <person name="Blum P."/>
        </authorList>
    </citation>
    <scope>NUCLEOTIDE SEQUENCE [LARGE SCALE GENOMIC DNA]</scope>
    <source>
        <strain evidence="2 8">CuR1</strain>
    </source>
</reference>
<evidence type="ECO:0000313" key="3">
    <source>
        <dbReference type="EMBL" id="AKV73789.1"/>
    </source>
</evidence>
<dbReference type="Pfam" id="PF19025">
    <property type="entry name" value="DUF5751"/>
    <property type="match status" value="1"/>
</dbReference>
<evidence type="ECO:0000313" key="12">
    <source>
        <dbReference type="Proteomes" id="UP000062475"/>
    </source>
</evidence>
<reference evidence="7 9" key="3">
    <citation type="submission" date="2015-07" db="EMBL/GenBank/DDBJ databases">
        <title>Physiological, transcriptional responses and genome re-sequencing of acid resistant extremely thermoacidophilic Metallosphaera sedula SARC-M1.</title>
        <authorList>
            <person name="Ai C."/>
            <person name="McCarthy S."/>
            <person name="Eckrich V."/>
            <person name="Rudrappa D."/>
            <person name="Qiu G."/>
            <person name="Blum P."/>
        </authorList>
    </citation>
    <scope>NUCLEOTIDE SEQUENCE [LARGE SCALE GENOMIC DNA]</scope>
    <source>
        <strain evidence="7 9">SARC-M1</strain>
    </source>
</reference>
<dbReference type="EMBL" id="CP012172">
    <property type="protein sequence ID" value="AKV73789.1"/>
    <property type="molecule type" value="Genomic_DNA"/>
</dbReference>
<dbReference type="OMA" id="TINVFTE"/>